<organism evidence="13 14">
    <name type="scientific">Sediminibacterium goheungense</name>
    <dbReference type="NCBI Taxonomy" id="1086393"/>
    <lineage>
        <taxon>Bacteria</taxon>
        <taxon>Pseudomonadati</taxon>
        <taxon>Bacteroidota</taxon>
        <taxon>Chitinophagia</taxon>
        <taxon>Chitinophagales</taxon>
        <taxon>Chitinophagaceae</taxon>
        <taxon>Sediminibacterium</taxon>
    </lineage>
</organism>
<dbReference type="InterPro" id="IPR005110">
    <property type="entry name" value="MoeA_linker/N"/>
</dbReference>
<comment type="pathway">
    <text evidence="3 11">Cofactor biosynthesis; molybdopterin biosynthesis.</text>
</comment>
<dbReference type="Proteomes" id="UP000295741">
    <property type="component" value="Unassembled WGS sequence"/>
</dbReference>
<comment type="catalytic activity">
    <reaction evidence="10">
        <text>adenylyl-molybdopterin + molybdate = Mo-molybdopterin + AMP + H(+)</text>
        <dbReference type="Rhea" id="RHEA:35047"/>
        <dbReference type="ChEBI" id="CHEBI:15378"/>
        <dbReference type="ChEBI" id="CHEBI:36264"/>
        <dbReference type="ChEBI" id="CHEBI:62727"/>
        <dbReference type="ChEBI" id="CHEBI:71302"/>
        <dbReference type="ChEBI" id="CHEBI:456215"/>
        <dbReference type="EC" id="2.10.1.1"/>
    </reaction>
</comment>
<dbReference type="Pfam" id="PF03453">
    <property type="entry name" value="MoeA_N"/>
    <property type="match status" value="1"/>
</dbReference>
<dbReference type="RefSeq" id="WP_133475308.1">
    <property type="nucleotide sequence ID" value="NZ_SNWP01000012.1"/>
</dbReference>
<evidence type="ECO:0000313" key="13">
    <source>
        <dbReference type="EMBL" id="TDO25819.1"/>
    </source>
</evidence>
<keyword evidence="9 11" id="KW-0501">Molybdenum cofactor biosynthesis</keyword>
<proteinExistence type="inferred from homology"/>
<accession>A0A4R6ITF5</accession>
<dbReference type="Gene3D" id="2.40.340.10">
    <property type="entry name" value="MoeA, C-terminal, domain IV"/>
    <property type="match status" value="1"/>
</dbReference>
<evidence type="ECO:0000259" key="12">
    <source>
        <dbReference type="SMART" id="SM00852"/>
    </source>
</evidence>
<dbReference type="InterPro" id="IPR036135">
    <property type="entry name" value="MoeA_linker/N_sf"/>
</dbReference>
<dbReference type="SUPFAM" id="SSF63882">
    <property type="entry name" value="MoeA N-terminal region -like"/>
    <property type="match status" value="1"/>
</dbReference>
<evidence type="ECO:0000256" key="4">
    <source>
        <dbReference type="ARBA" id="ARBA00010763"/>
    </source>
</evidence>
<keyword evidence="14" id="KW-1185">Reference proteome</keyword>
<dbReference type="SUPFAM" id="SSF53218">
    <property type="entry name" value="Molybdenum cofactor biosynthesis proteins"/>
    <property type="match status" value="1"/>
</dbReference>
<dbReference type="Pfam" id="PF00994">
    <property type="entry name" value="MoCF_biosynth"/>
    <property type="match status" value="1"/>
</dbReference>
<evidence type="ECO:0000256" key="6">
    <source>
        <dbReference type="ARBA" id="ARBA00022679"/>
    </source>
</evidence>
<name>A0A4R6ITF5_9BACT</name>
<dbReference type="FunFam" id="3.40.980.10:FF:000004">
    <property type="entry name" value="Molybdopterin molybdenumtransferase"/>
    <property type="match status" value="1"/>
</dbReference>
<dbReference type="AlphaFoldDB" id="A0A4R6ITF5"/>
<dbReference type="GO" id="GO:0061599">
    <property type="term" value="F:molybdopterin molybdotransferase activity"/>
    <property type="evidence" value="ECO:0007669"/>
    <property type="project" value="UniProtKB-UniRule"/>
</dbReference>
<evidence type="ECO:0000256" key="8">
    <source>
        <dbReference type="ARBA" id="ARBA00022842"/>
    </source>
</evidence>
<dbReference type="InterPro" id="IPR036425">
    <property type="entry name" value="MoaB/Mog-like_dom_sf"/>
</dbReference>
<comment type="cofactor">
    <cofactor evidence="1 11">
        <name>Mg(2+)</name>
        <dbReference type="ChEBI" id="CHEBI:18420"/>
    </cofactor>
</comment>
<dbReference type="CDD" id="cd00887">
    <property type="entry name" value="MoeA"/>
    <property type="match status" value="1"/>
</dbReference>
<dbReference type="PANTHER" id="PTHR10192">
    <property type="entry name" value="MOLYBDOPTERIN BIOSYNTHESIS PROTEIN"/>
    <property type="match status" value="1"/>
</dbReference>
<dbReference type="InterPro" id="IPR005111">
    <property type="entry name" value="MoeA_C_domain_IV"/>
</dbReference>
<evidence type="ECO:0000256" key="2">
    <source>
        <dbReference type="ARBA" id="ARBA00002901"/>
    </source>
</evidence>
<dbReference type="Gene3D" id="3.40.980.10">
    <property type="entry name" value="MoaB/Mog-like domain"/>
    <property type="match status" value="1"/>
</dbReference>
<dbReference type="Gene3D" id="3.90.105.10">
    <property type="entry name" value="Molybdopterin biosynthesis moea protein, domain 2"/>
    <property type="match status" value="1"/>
</dbReference>
<dbReference type="InterPro" id="IPR036688">
    <property type="entry name" value="MoeA_C_domain_IV_sf"/>
</dbReference>
<dbReference type="NCBIfam" id="TIGR00177">
    <property type="entry name" value="molyb_syn"/>
    <property type="match status" value="1"/>
</dbReference>
<dbReference type="EC" id="2.10.1.1" evidence="11"/>
<comment type="caution">
    <text evidence="13">The sequence shown here is derived from an EMBL/GenBank/DDBJ whole genome shotgun (WGS) entry which is preliminary data.</text>
</comment>
<evidence type="ECO:0000256" key="7">
    <source>
        <dbReference type="ARBA" id="ARBA00022723"/>
    </source>
</evidence>
<dbReference type="NCBIfam" id="NF045515">
    <property type="entry name" value="Glp_gephyrin"/>
    <property type="match status" value="1"/>
</dbReference>
<dbReference type="SUPFAM" id="SSF63867">
    <property type="entry name" value="MoeA C-terminal domain-like"/>
    <property type="match status" value="1"/>
</dbReference>
<evidence type="ECO:0000256" key="1">
    <source>
        <dbReference type="ARBA" id="ARBA00001946"/>
    </source>
</evidence>
<feature type="domain" description="MoaB/Mog" evidence="12">
    <location>
        <begin position="175"/>
        <end position="313"/>
    </location>
</feature>
<keyword evidence="7 11" id="KW-0479">Metal-binding</keyword>
<dbReference type="EMBL" id="SNWP01000012">
    <property type="protein sequence ID" value="TDO25819.1"/>
    <property type="molecule type" value="Genomic_DNA"/>
</dbReference>
<dbReference type="InterPro" id="IPR038987">
    <property type="entry name" value="MoeA-like"/>
</dbReference>
<evidence type="ECO:0000256" key="5">
    <source>
        <dbReference type="ARBA" id="ARBA00022505"/>
    </source>
</evidence>
<evidence type="ECO:0000256" key="11">
    <source>
        <dbReference type="RuleBase" id="RU365090"/>
    </source>
</evidence>
<evidence type="ECO:0000256" key="10">
    <source>
        <dbReference type="ARBA" id="ARBA00047317"/>
    </source>
</evidence>
<protein>
    <recommendedName>
        <fullName evidence="11">Molybdopterin molybdenumtransferase</fullName>
        <ecNumber evidence="11">2.10.1.1</ecNumber>
    </recommendedName>
</protein>
<sequence>MISVSAAREIIQQHTTSLVPVRIKLQEALSCKLAADVWAPIDIPAFPQSSMDGYAFSFADWQHTKYLKVIGEMAAGADKYISIEAGSAVRIFTGAAVPPGADTVVMQEKIQLTNGGLVIEDEQLKQGSNLRPKGSEIQKGELALAAGAFLTPAAIGFLAGMGITEVTVFPPPAVAILITGNELQTPGHDLAYGQVYDSNSFALTAVLKQYGIQKVKLMQAPDDLHILTQQLSLALDSGDIVLLTGGVSVGDYDFVVEAAKRCHVQTHFHKLKQKPGKPLFFGTKDKKLVFGLPGNPSSVLTCFYMYVLPAIMQICGKQSALPVKQVPIKEAYHKQPGLTHFLKGYYDGEGVKALGAQESYRMRSFAEANCLIEIDEQAASCEAGTIVNIHMIAI</sequence>
<comment type="function">
    <text evidence="2 11">Catalyzes the insertion of molybdate into adenylated molybdopterin with the concomitant release of AMP.</text>
</comment>
<keyword evidence="5 11" id="KW-0500">Molybdenum</keyword>
<keyword evidence="8 11" id="KW-0460">Magnesium</keyword>
<dbReference type="GO" id="GO:0005829">
    <property type="term" value="C:cytosol"/>
    <property type="evidence" value="ECO:0007669"/>
    <property type="project" value="TreeGrafter"/>
</dbReference>
<dbReference type="GO" id="GO:0046872">
    <property type="term" value="F:metal ion binding"/>
    <property type="evidence" value="ECO:0007669"/>
    <property type="project" value="UniProtKB-UniRule"/>
</dbReference>
<dbReference type="UniPathway" id="UPA00344"/>
<dbReference type="Pfam" id="PF03454">
    <property type="entry name" value="MoeA_C"/>
    <property type="match status" value="1"/>
</dbReference>
<dbReference type="OrthoDB" id="9804758at2"/>
<keyword evidence="6 11" id="KW-0808">Transferase</keyword>
<dbReference type="PANTHER" id="PTHR10192:SF5">
    <property type="entry name" value="GEPHYRIN"/>
    <property type="match status" value="1"/>
</dbReference>
<dbReference type="InterPro" id="IPR001453">
    <property type="entry name" value="MoaB/Mog_dom"/>
</dbReference>
<evidence type="ECO:0000313" key="14">
    <source>
        <dbReference type="Proteomes" id="UP000295741"/>
    </source>
</evidence>
<comment type="similarity">
    <text evidence="4 11">Belongs to the MoeA family.</text>
</comment>
<dbReference type="GO" id="GO:0006777">
    <property type="term" value="P:Mo-molybdopterin cofactor biosynthetic process"/>
    <property type="evidence" value="ECO:0007669"/>
    <property type="project" value="UniProtKB-UniRule"/>
</dbReference>
<reference evidence="13 14" key="1">
    <citation type="submission" date="2019-03" db="EMBL/GenBank/DDBJ databases">
        <title>Genomic Encyclopedia of Archaeal and Bacterial Type Strains, Phase II (KMG-II): from individual species to whole genera.</title>
        <authorList>
            <person name="Goeker M."/>
        </authorList>
    </citation>
    <scope>NUCLEOTIDE SEQUENCE [LARGE SCALE GENOMIC DNA]</scope>
    <source>
        <strain evidence="13 14">DSM 28323</strain>
    </source>
</reference>
<evidence type="ECO:0000256" key="3">
    <source>
        <dbReference type="ARBA" id="ARBA00005046"/>
    </source>
</evidence>
<dbReference type="Gene3D" id="2.170.190.11">
    <property type="entry name" value="Molybdopterin biosynthesis moea protein, domain 3"/>
    <property type="match status" value="1"/>
</dbReference>
<dbReference type="SMART" id="SM00852">
    <property type="entry name" value="MoCF_biosynth"/>
    <property type="match status" value="1"/>
</dbReference>
<gene>
    <name evidence="13" type="ORF">BC659_2743</name>
</gene>
<evidence type="ECO:0000256" key="9">
    <source>
        <dbReference type="ARBA" id="ARBA00023150"/>
    </source>
</evidence>